<name>A0A5C4THP4_9BACL</name>
<evidence type="ECO:0000313" key="2">
    <source>
        <dbReference type="Proteomes" id="UP000307943"/>
    </source>
</evidence>
<accession>A0A5C4THP4</accession>
<comment type="caution">
    <text evidence="1">The sequence shown here is derived from an EMBL/GenBank/DDBJ whole genome shotgun (WGS) entry which is preliminary data.</text>
</comment>
<organism evidence="1 2">
    <name type="scientific">Paenibacillus hemerocallicola</name>
    <dbReference type="NCBI Taxonomy" id="1172614"/>
    <lineage>
        <taxon>Bacteria</taxon>
        <taxon>Bacillati</taxon>
        <taxon>Bacillota</taxon>
        <taxon>Bacilli</taxon>
        <taxon>Bacillales</taxon>
        <taxon>Paenibacillaceae</taxon>
        <taxon>Paenibacillus</taxon>
    </lineage>
</organism>
<dbReference type="Proteomes" id="UP000307943">
    <property type="component" value="Unassembled WGS sequence"/>
</dbReference>
<dbReference type="RefSeq" id="WP_139600163.1">
    <property type="nucleotide sequence ID" value="NZ_VDCQ01000001.1"/>
</dbReference>
<dbReference type="EMBL" id="VDCQ01000001">
    <property type="protein sequence ID" value="TNJ68186.1"/>
    <property type="molecule type" value="Genomic_DNA"/>
</dbReference>
<sequence length="161" mass="18551">MYEKLLSLADHFGLKVVEDTLPLRLKGLYADGVACINRKIPYVAKGCTLAEEIGHHHTSFGNILDKTSLSSRKQEQRARRYGHQILIPLNRFIDAGQARVEGRHDVAEWLGITEEFLQESIDYYQQKFGLYVVVEEHLIHFDPLYVTKASCWLGTHYMRFG</sequence>
<dbReference type="AlphaFoldDB" id="A0A5C4THP4"/>
<dbReference type="OrthoDB" id="1707128at2"/>
<proteinExistence type="predicted"/>
<keyword evidence="2" id="KW-1185">Reference proteome</keyword>
<evidence type="ECO:0000313" key="1">
    <source>
        <dbReference type="EMBL" id="TNJ68186.1"/>
    </source>
</evidence>
<reference evidence="1 2" key="1">
    <citation type="submission" date="2019-05" db="EMBL/GenBank/DDBJ databases">
        <title>We sequenced the genome of Paenibacillus hemerocallicola KCTC 33185 for further insight into its adaptation and study the phylogeny of Paenibacillus.</title>
        <authorList>
            <person name="Narsing Rao M.P."/>
        </authorList>
    </citation>
    <scope>NUCLEOTIDE SEQUENCE [LARGE SCALE GENOMIC DNA]</scope>
    <source>
        <strain evidence="1 2">KCTC 33185</strain>
    </source>
</reference>
<gene>
    <name evidence="1" type="ORF">FE784_00535</name>
</gene>
<protein>
    <submittedName>
        <fullName evidence="1">ImmA/IrrE family metallo-endopeptidase</fullName>
    </submittedName>
</protein>